<sequence length="44" mass="5174">MPIIGGINNPSEELNQRIVQNSLFAHFWNMLVTEMMVDQICYYL</sequence>
<reference evidence="1" key="1">
    <citation type="submission" date="2021-06" db="EMBL/GenBank/DDBJ databases">
        <authorList>
            <person name="Kallberg Y."/>
            <person name="Tangrot J."/>
            <person name="Rosling A."/>
        </authorList>
    </citation>
    <scope>NUCLEOTIDE SEQUENCE</scope>
    <source>
        <strain evidence="1">28 12/20/2015</strain>
    </source>
</reference>
<keyword evidence="2" id="KW-1185">Reference proteome</keyword>
<gene>
    <name evidence="1" type="ORF">SPELUC_LOCUS626</name>
</gene>
<accession>A0ACA9K2Q5</accession>
<name>A0ACA9K2Q5_9GLOM</name>
<dbReference type="EMBL" id="CAJVPW010000247">
    <property type="protein sequence ID" value="CAG8447949.1"/>
    <property type="molecule type" value="Genomic_DNA"/>
</dbReference>
<comment type="caution">
    <text evidence="1">The sequence shown here is derived from an EMBL/GenBank/DDBJ whole genome shotgun (WGS) entry which is preliminary data.</text>
</comment>
<protein>
    <submittedName>
        <fullName evidence="1">11723_t:CDS:1</fullName>
    </submittedName>
</protein>
<organism evidence="1 2">
    <name type="scientific">Cetraspora pellucida</name>
    <dbReference type="NCBI Taxonomy" id="1433469"/>
    <lineage>
        <taxon>Eukaryota</taxon>
        <taxon>Fungi</taxon>
        <taxon>Fungi incertae sedis</taxon>
        <taxon>Mucoromycota</taxon>
        <taxon>Glomeromycotina</taxon>
        <taxon>Glomeromycetes</taxon>
        <taxon>Diversisporales</taxon>
        <taxon>Gigasporaceae</taxon>
        <taxon>Cetraspora</taxon>
    </lineage>
</organism>
<evidence type="ECO:0000313" key="1">
    <source>
        <dbReference type="EMBL" id="CAG8447949.1"/>
    </source>
</evidence>
<evidence type="ECO:0000313" key="2">
    <source>
        <dbReference type="Proteomes" id="UP000789366"/>
    </source>
</evidence>
<dbReference type="Proteomes" id="UP000789366">
    <property type="component" value="Unassembled WGS sequence"/>
</dbReference>
<proteinExistence type="predicted"/>